<dbReference type="EMBL" id="FXAY01000002">
    <property type="protein sequence ID" value="SMG23922.1"/>
    <property type="molecule type" value="Genomic_DNA"/>
</dbReference>
<feature type="transmembrane region" description="Helical" evidence="1">
    <location>
        <begin position="79"/>
        <end position="98"/>
    </location>
</feature>
<feature type="transmembrane region" description="Helical" evidence="1">
    <location>
        <begin position="104"/>
        <end position="120"/>
    </location>
</feature>
<feature type="transmembrane region" description="Helical" evidence="1">
    <location>
        <begin position="32"/>
        <end position="51"/>
    </location>
</feature>
<feature type="transmembrane region" description="Helical" evidence="1">
    <location>
        <begin position="7"/>
        <end position="26"/>
    </location>
</feature>
<keyword evidence="1" id="KW-1133">Transmembrane helix</keyword>
<proteinExistence type="predicted"/>
<name>A0A1X7J918_9MICO</name>
<evidence type="ECO:0000313" key="3">
    <source>
        <dbReference type="Proteomes" id="UP000193244"/>
    </source>
</evidence>
<organism evidence="2 3">
    <name type="scientific">Agreia pratensis</name>
    <dbReference type="NCBI Taxonomy" id="150121"/>
    <lineage>
        <taxon>Bacteria</taxon>
        <taxon>Bacillati</taxon>
        <taxon>Actinomycetota</taxon>
        <taxon>Actinomycetes</taxon>
        <taxon>Micrococcales</taxon>
        <taxon>Microbacteriaceae</taxon>
        <taxon>Agreia</taxon>
    </lineage>
</organism>
<accession>A0A1X7J918</accession>
<keyword evidence="3" id="KW-1185">Reference proteome</keyword>
<gene>
    <name evidence="2" type="ORF">SAMN06296010_1135</name>
</gene>
<evidence type="ECO:0000256" key="1">
    <source>
        <dbReference type="SAM" id="Phobius"/>
    </source>
</evidence>
<keyword evidence="1" id="KW-0812">Transmembrane</keyword>
<reference evidence="3" key="1">
    <citation type="submission" date="2017-04" db="EMBL/GenBank/DDBJ databases">
        <authorList>
            <person name="Varghese N."/>
            <person name="Submissions S."/>
        </authorList>
    </citation>
    <scope>NUCLEOTIDE SEQUENCE [LARGE SCALE GENOMIC DNA]</scope>
    <source>
        <strain evidence="3">VKM Ac-2510</strain>
    </source>
</reference>
<dbReference type="RefSeq" id="WP_085483926.1">
    <property type="nucleotide sequence ID" value="NZ_FXAY01000002.1"/>
</dbReference>
<sequence>MAAKRFPLRWWLTTGLAASFVVLFVMGAYQNWPGLVTISFVLGFCLIQLVVERHNEREADIDQIWWVPSTVLWGSPSRVALSVVLMLAMVAAVALTVFGGVGPWLLFIVVAVAAIYRVTLGRKWLKQDRAALAEAAPEGAAY</sequence>
<dbReference type="Proteomes" id="UP000193244">
    <property type="component" value="Unassembled WGS sequence"/>
</dbReference>
<protein>
    <submittedName>
        <fullName evidence="2">Uncharacterized protein</fullName>
    </submittedName>
</protein>
<evidence type="ECO:0000313" key="2">
    <source>
        <dbReference type="EMBL" id="SMG23922.1"/>
    </source>
</evidence>
<dbReference type="STRING" id="150121.SAMN06296010_1135"/>
<dbReference type="AlphaFoldDB" id="A0A1X7J918"/>
<keyword evidence="1" id="KW-0472">Membrane</keyword>
<dbReference type="OrthoDB" id="9938366at2"/>